<organism evidence="2 3">
    <name type="scientific">Acropora cervicornis</name>
    <name type="common">Staghorn coral</name>
    <dbReference type="NCBI Taxonomy" id="6130"/>
    <lineage>
        <taxon>Eukaryota</taxon>
        <taxon>Metazoa</taxon>
        <taxon>Cnidaria</taxon>
        <taxon>Anthozoa</taxon>
        <taxon>Hexacorallia</taxon>
        <taxon>Scleractinia</taxon>
        <taxon>Astrocoeniina</taxon>
        <taxon>Acroporidae</taxon>
        <taxon>Acropora</taxon>
    </lineage>
</organism>
<dbReference type="InterPro" id="IPR001584">
    <property type="entry name" value="Integrase_cat-core"/>
</dbReference>
<keyword evidence="3" id="KW-1185">Reference proteome</keyword>
<dbReference type="PANTHER" id="PTHR47331">
    <property type="entry name" value="PHD-TYPE DOMAIN-CONTAINING PROTEIN"/>
    <property type="match status" value="1"/>
</dbReference>
<dbReference type="InterPro" id="IPR041588">
    <property type="entry name" value="Integrase_H2C2"/>
</dbReference>
<dbReference type="PROSITE" id="PS50994">
    <property type="entry name" value="INTEGRASE"/>
    <property type="match status" value="1"/>
</dbReference>
<dbReference type="Proteomes" id="UP001249851">
    <property type="component" value="Unassembled WGS sequence"/>
</dbReference>
<feature type="domain" description="Integrase catalytic" evidence="1">
    <location>
        <begin position="1109"/>
        <end position="1303"/>
    </location>
</feature>
<accession>A0AAD9V9H1</accession>
<dbReference type="Pfam" id="PF17921">
    <property type="entry name" value="Integrase_H2C2"/>
    <property type="match status" value="1"/>
</dbReference>
<sequence length="1461" mass="165352">MAGASLRLGPGGWAERKRKRTGDDGSVYMKRLSFRCEFISVLTYRSVFLYMIPARSFIPVQVAPKLGEGAEWDSGKVALLESVSKNLGDRWTHDFGKSDAIFEASWRERDLICKSLRQAGVSGIRDQKHSKLNKGNGSQEHVFTVWARVTRLAIATRLFLWTSGRRSSAKKSSALTALVLNIGLQSVVVGQDACTVRRHQTSICDRGITEQMLVATGDSAVTYPVVVVNVKGIKCRALLDTGAGTSYASAALLDRLRKRPIRKELRRIEMMVQSANQIIELYKLKISSLDESFHLETEVTKEPDGSLPKKLISCPVRGIRMDDTDQKPELPIHVVLGASEYAKIKTVSMPRVGQPGEPIPELTRFGWTVMSPGKEVDLTSMFLTQTSSFDYENLCRLDVLGLEDSTTGDQASVYQEFKEQLTRSPDGWYEVNLPWKGNHPPLPSNEKGSLKRLEALTRKLEKQPGMLERYNNVIQDQLTQGIVEPVTGEAKGREFYIPHKPVIRETAESTKLRIVYDASARAHEKAPSWNECLETGPPLQNLLRSVLVRNHLQSVAIAGDLKQAFLQVRIWEQDRDAMHFHWYRDLNTKEIETLRFTRALFGLAPSPFLLGRVLREHLECCRERFPVEVEEILRSLYVDDLISGGATVQKAQHLKESAQAIFSEAQFELHKWHSNILVLETDVTGSSEQESSYAKQQLGAFGYALEQRRGHHSKQPTERDLLGGLARIHDPLGLVSPTTLTGKMLYRDVCDSRIAWDKTLPSLLLNRWTAWKNCLPKKVEIPRSLVKYQEETEAIDLHGFGDASGKSVSAAVYTVIHQAQGINQGLLTAKSRLSKKGLIIPKQELVSAHMAANLIHNVKTALSGFPVRSVYCWLDSSVALHWLKGNGDYKQFVANRVRKIQQHDFIQWRHVRSEDNPADLGSRGGRVDAEAKAIKEVLAVAVAEEDILNEILKARILESHPNRFVDRADANKKTGPLTTEETEEQITKWVRTIQSRSQMTEKFQSDSLSLNLPENHQGILESRGRIQGDYPVYLPDKELSSKKLVAHVHKTTLHGGVCLTVAKVRERYWVPRLRRLTKRVIRNCNGYKRFQANAYARPPQRNLPRDRTEGSSPFQVIGVDYAGPIKYRARGAERREGIHRTVCLQPDKGAILGIAAGPHHEEFIGCLKRLVARRGKPEKIYSDNGKTFVAASKWLRWLNTVSTWSAVLLEREERVYNWLATHGIKWQFNLSRAPWWGGQFERLVGLVKHSLYKTIGNGNLLWKELQEVILDIEIALNNRPLSYVEEDVQLPMLTPNALLFGQPNLLPEMDPDRMEEADLRKRVKYLLRCKEVLWSRWTREYVKALRERHILIHKTKSMNVKAGDVVLIKGEERNQGKWKLGVVDTPIPGRDGVVRAVRLKAGKSFLDRPIQHLYPLELTCDMPAKRGTPLNAEAQVFRPTRQAAAVAQERIRAMMNAEDED</sequence>
<dbReference type="Gene3D" id="2.40.70.10">
    <property type="entry name" value="Acid Proteases"/>
    <property type="match status" value="1"/>
</dbReference>
<dbReference type="Gene3D" id="3.30.420.10">
    <property type="entry name" value="Ribonuclease H-like superfamily/Ribonuclease H"/>
    <property type="match status" value="1"/>
</dbReference>
<dbReference type="Gene3D" id="1.10.340.70">
    <property type="match status" value="1"/>
</dbReference>
<reference evidence="2" key="1">
    <citation type="journal article" date="2023" name="G3 (Bethesda)">
        <title>Whole genome assembly and annotation of the endangered Caribbean coral Acropora cervicornis.</title>
        <authorList>
            <person name="Selwyn J.D."/>
            <person name="Vollmer S.V."/>
        </authorList>
    </citation>
    <scope>NUCLEOTIDE SEQUENCE</scope>
    <source>
        <strain evidence="2">K2</strain>
    </source>
</reference>
<gene>
    <name evidence="2" type="ORF">P5673_009689</name>
</gene>
<dbReference type="InterPro" id="IPR008042">
    <property type="entry name" value="Retrotrans_Pao"/>
</dbReference>
<dbReference type="Pfam" id="PF05380">
    <property type="entry name" value="Peptidase_A17"/>
    <property type="match status" value="1"/>
</dbReference>
<dbReference type="Pfam" id="PF18701">
    <property type="entry name" value="DUF5641"/>
    <property type="match status" value="1"/>
</dbReference>
<protein>
    <submittedName>
        <fullName evidence="2">Pro-Pol polyprotein</fullName>
    </submittedName>
</protein>
<dbReference type="EMBL" id="JARQWQ010000017">
    <property type="protein sequence ID" value="KAK2566221.1"/>
    <property type="molecule type" value="Genomic_DNA"/>
</dbReference>
<evidence type="ECO:0000313" key="2">
    <source>
        <dbReference type="EMBL" id="KAK2566221.1"/>
    </source>
</evidence>
<dbReference type="Gene3D" id="3.30.70.270">
    <property type="match status" value="1"/>
</dbReference>
<comment type="caution">
    <text evidence="2">The sequence shown here is derived from an EMBL/GenBank/DDBJ whole genome shotgun (WGS) entry which is preliminary data.</text>
</comment>
<dbReference type="GO" id="GO:0003676">
    <property type="term" value="F:nucleic acid binding"/>
    <property type="evidence" value="ECO:0007669"/>
    <property type="project" value="InterPro"/>
</dbReference>
<dbReference type="InterPro" id="IPR043502">
    <property type="entry name" value="DNA/RNA_pol_sf"/>
</dbReference>
<dbReference type="InterPro" id="IPR012337">
    <property type="entry name" value="RNaseH-like_sf"/>
</dbReference>
<dbReference type="Gene3D" id="3.10.10.10">
    <property type="entry name" value="HIV Type 1 Reverse Transcriptase, subunit A, domain 1"/>
    <property type="match status" value="1"/>
</dbReference>
<proteinExistence type="predicted"/>
<dbReference type="InterPro" id="IPR043128">
    <property type="entry name" value="Rev_trsase/Diguanyl_cyclase"/>
</dbReference>
<dbReference type="GO" id="GO:0015074">
    <property type="term" value="P:DNA integration"/>
    <property type="evidence" value="ECO:0007669"/>
    <property type="project" value="InterPro"/>
</dbReference>
<dbReference type="InterPro" id="IPR040676">
    <property type="entry name" value="DUF5641"/>
</dbReference>
<name>A0AAD9V9H1_ACRCE</name>
<reference evidence="2" key="2">
    <citation type="journal article" date="2023" name="Science">
        <title>Genomic signatures of disease resistance in endangered staghorn corals.</title>
        <authorList>
            <person name="Vollmer S.V."/>
            <person name="Selwyn J.D."/>
            <person name="Despard B.A."/>
            <person name="Roesel C.L."/>
        </authorList>
    </citation>
    <scope>NUCLEOTIDE SEQUENCE</scope>
    <source>
        <strain evidence="2">K2</strain>
    </source>
</reference>
<evidence type="ECO:0000313" key="3">
    <source>
        <dbReference type="Proteomes" id="UP001249851"/>
    </source>
</evidence>
<dbReference type="SUPFAM" id="SSF53098">
    <property type="entry name" value="Ribonuclease H-like"/>
    <property type="match status" value="1"/>
</dbReference>
<dbReference type="SUPFAM" id="SSF50630">
    <property type="entry name" value="Acid proteases"/>
    <property type="match status" value="1"/>
</dbReference>
<dbReference type="InterPro" id="IPR021109">
    <property type="entry name" value="Peptidase_aspartic_dom_sf"/>
</dbReference>
<evidence type="ECO:0000259" key="1">
    <source>
        <dbReference type="PROSITE" id="PS50994"/>
    </source>
</evidence>
<dbReference type="SUPFAM" id="SSF56672">
    <property type="entry name" value="DNA/RNA polymerases"/>
    <property type="match status" value="1"/>
</dbReference>
<dbReference type="PANTHER" id="PTHR47331:SF1">
    <property type="entry name" value="GAG-LIKE PROTEIN"/>
    <property type="match status" value="1"/>
</dbReference>
<dbReference type="InterPro" id="IPR036397">
    <property type="entry name" value="RNaseH_sf"/>
</dbReference>